<dbReference type="EMBL" id="FOBS01000024">
    <property type="protein sequence ID" value="SEM58024.1"/>
    <property type="molecule type" value="Genomic_DNA"/>
</dbReference>
<name>A0A1H7ZJA0_9BACT</name>
<organism evidence="1 2">
    <name type="scientific">Syntrophus gentianae</name>
    <dbReference type="NCBI Taxonomy" id="43775"/>
    <lineage>
        <taxon>Bacteria</taxon>
        <taxon>Pseudomonadati</taxon>
        <taxon>Thermodesulfobacteriota</taxon>
        <taxon>Syntrophia</taxon>
        <taxon>Syntrophales</taxon>
        <taxon>Syntrophaceae</taxon>
        <taxon>Syntrophus</taxon>
    </lineage>
</organism>
<proteinExistence type="predicted"/>
<reference evidence="1 2" key="1">
    <citation type="submission" date="2016-10" db="EMBL/GenBank/DDBJ databases">
        <authorList>
            <person name="de Groot N.N."/>
        </authorList>
    </citation>
    <scope>NUCLEOTIDE SEQUENCE [LARGE SCALE GENOMIC DNA]</scope>
    <source>
        <strain evidence="1 2">DSM 8423</strain>
    </source>
</reference>
<dbReference type="Proteomes" id="UP000198744">
    <property type="component" value="Unassembled WGS sequence"/>
</dbReference>
<evidence type="ECO:0000313" key="1">
    <source>
        <dbReference type="EMBL" id="SEM58024.1"/>
    </source>
</evidence>
<protein>
    <submittedName>
        <fullName evidence="1">Uncharacterized protein family (UPF0158)</fullName>
    </submittedName>
</protein>
<evidence type="ECO:0000313" key="2">
    <source>
        <dbReference type="Proteomes" id="UP000198744"/>
    </source>
</evidence>
<gene>
    <name evidence="1" type="ORF">SAMN04489760_1242</name>
</gene>
<accession>A0A1H7ZJA0</accession>
<dbReference type="Pfam" id="PF03682">
    <property type="entry name" value="UPF0158"/>
    <property type="match status" value="1"/>
</dbReference>
<dbReference type="InterPro" id="IPR005361">
    <property type="entry name" value="UPF0158"/>
</dbReference>
<sequence>MEPAVTFETIEDAFFFVSSAAPGEHCAVVNRVTGESFFASINLDEDEIPEDVDDNDDYIGIPHKNDLDLGKPLVMEFVQRRCPELIDRVLSIFSRRGAYGRYKDLLAEKNMLEEWYSFENERTREALLEWCRRQGLAVKMPVAGQD</sequence>
<dbReference type="OrthoDB" id="598113at2"/>
<dbReference type="AlphaFoldDB" id="A0A1H7ZJA0"/>
<keyword evidence="2" id="KW-1185">Reference proteome</keyword>
<dbReference type="RefSeq" id="WP_093884229.1">
    <property type="nucleotide sequence ID" value="NZ_FOBS01000024.1"/>
</dbReference>